<dbReference type="EMBL" id="LWAE01000001">
    <property type="protein sequence ID" value="KZL93442.1"/>
    <property type="molecule type" value="Genomic_DNA"/>
</dbReference>
<sequence length="259" mass="28833">MAKPSIFSKDYEKQMKKRKKRITFAIFIAIIAGVFITISISMKGLVKNLSTDLEKSKSSSTNDKNNTKSTESKKIEVIEQKVKKIEAYDIQLSNGKTISIAYETKDNDKIFKPVSTTDGSSLYSISPSGKNAILFDDKSQSIILVDINGNKQDVTNPQYTATNGTVIEKNAQLSAQPDYIWCSSPRFIDDNNIAYISQLPWIGKTTKYVWIESLGDRSNVMVQEIQGEELKLGELTDKGLTVTEDGKTIFLKSDGSISE</sequence>
<dbReference type="STRING" id="1121326.CLMAG_04880"/>
<proteinExistence type="predicted"/>
<feature type="transmembrane region" description="Helical" evidence="1">
    <location>
        <begin position="21"/>
        <end position="42"/>
    </location>
</feature>
<dbReference type="AlphaFoldDB" id="A0A161YR78"/>
<gene>
    <name evidence="2" type="ORF">CLMAG_04880</name>
</gene>
<dbReference type="RefSeq" id="WP_066617418.1">
    <property type="nucleotide sequence ID" value="NZ_FQXL01000024.1"/>
</dbReference>
<keyword evidence="1" id="KW-0812">Transmembrane</keyword>
<keyword evidence="3" id="KW-1185">Reference proteome</keyword>
<name>A0A161YR78_9CLOT</name>
<accession>A0A161YR78</accession>
<dbReference type="Proteomes" id="UP000076603">
    <property type="component" value="Unassembled WGS sequence"/>
</dbReference>
<keyword evidence="1" id="KW-1133">Transmembrane helix</keyword>
<protein>
    <submittedName>
        <fullName evidence="2">Uncharacterized protein</fullName>
    </submittedName>
</protein>
<keyword evidence="1" id="KW-0472">Membrane</keyword>
<dbReference type="PATRIC" id="fig|1121326.3.peg.444"/>
<evidence type="ECO:0000313" key="2">
    <source>
        <dbReference type="EMBL" id="KZL93442.1"/>
    </source>
</evidence>
<comment type="caution">
    <text evidence="2">The sequence shown here is derived from an EMBL/GenBank/DDBJ whole genome shotgun (WGS) entry which is preliminary data.</text>
</comment>
<evidence type="ECO:0000313" key="3">
    <source>
        <dbReference type="Proteomes" id="UP000076603"/>
    </source>
</evidence>
<evidence type="ECO:0000256" key="1">
    <source>
        <dbReference type="SAM" id="Phobius"/>
    </source>
</evidence>
<organism evidence="2 3">
    <name type="scientific">Clostridium magnum DSM 2767</name>
    <dbReference type="NCBI Taxonomy" id="1121326"/>
    <lineage>
        <taxon>Bacteria</taxon>
        <taxon>Bacillati</taxon>
        <taxon>Bacillota</taxon>
        <taxon>Clostridia</taxon>
        <taxon>Eubacteriales</taxon>
        <taxon>Clostridiaceae</taxon>
        <taxon>Clostridium</taxon>
    </lineage>
</organism>
<reference evidence="2 3" key="1">
    <citation type="submission" date="2016-04" db="EMBL/GenBank/DDBJ databases">
        <title>Genome sequence of Clostridium magnum DSM 2767.</title>
        <authorList>
            <person name="Poehlein A."/>
            <person name="Uhlig R."/>
            <person name="Fischer R."/>
            <person name="Bahl H."/>
            <person name="Daniel R."/>
        </authorList>
    </citation>
    <scope>NUCLEOTIDE SEQUENCE [LARGE SCALE GENOMIC DNA]</scope>
    <source>
        <strain evidence="2 3">DSM 2767</strain>
    </source>
</reference>